<feature type="region of interest" description="Disordered" evidence="1">
    <location>
        <begin position="140"/>
        <end position="159"/>
    </location>
</feature>
<accession>A0AAE0H7K6</accession>
<dbReference type="Pfam" id="PF05347">
    <property type="entry name" value="Complex1_LYR"/>
    <property type="match status" value="1"/>
</dbReference>
<dbReference type="GeneID" id="87843872"/>
<keyword evidence="4" id="KW-1185">Reference proteome</keyword>
<gene>
    <name evidence="3" type="ORF">B0H64DRAFT_446570</name>
</gene>
<dbReference type="AlphaFoldDB" id="A0AAE0H7K6"/>
<feature type="compositionally biased region" description="Pro residues" evidence="1">
    <location>
        <begin position="146"/>
        <end position="155"/>
    </location>
</feature>
<reference evidence="3" key="1">
    <citation type="journal article" date="2023" name="Mol. Phylogenet. Evol.">
        <title>Genome-scale phylogeny and comparative genomics of the fungal order Sordariales.</title>
        <authorList>
            <person name="Hensen N."/>
            <person name="Bonometti L."/>
            <person name="Westerberg I."/>
            <person name="Brannstrom I.O."/>
            <person name="Guillou S."/>
            <person name="Cros-Aarteil S."/>
            <person name="Calhoun S."/>
            <person name="Haridas S."/>
            <person name="Kuo A."/>
            <person name="Mondo S."/>
            <person name="Pangilinan J."/>
            <person name="Riley R."/>
            <person name="LaButti K."/>
            <person name="Andreopoulos B."/>
            <person name="Lipzen A."/>
            <person name="Chen C."/>
            <person name="Yan M."/>
            <person name="Daum C."/>
            <person name="Ng V."/>
            <person name="Clum A."/>
            <person name="Steindorff A."/>
            <person name="Ohm R.A."/>
            <person name="Martin F."/>
            <person name="Silar P."/>
            <person name="Natvig D.O."/>
            <person name="Lalanne C."/>
            <person name="Gautier V."/>
            <person name="Ament-Velasquez S.L."/>
            <person name="Kruys A."/>
            <person name="Hutchinson M.I."/>
            <person name="Powell A.J."/>
            <person name="Barry K."/>
            <person name="Miller A.N."/>
            <person name="Grigoriev I.V."/>
            <person name="Debuchy R."/>
            <person name="Gladieux P."/>
            <person name="Hiltunen Thoren M."/>
            <person name="Johannesson H."/>
        </authorList>
    </citation>
    <scope>NUCLEOTIDE SEQUENCE</scope>
    <source>
        <strain evidence="3">CBS 168.71</strain>
    </source>
</reference>
<dbReference type="InterPro" id="IPR008011">
    <property type="entry name" value="Complex1_LYR_dom"/>
</dbReference>
<feature type="compositionally biased region" description="Basic and acidic residues" evidence="1">
    <location>
        <begin position="323"/>
        <end position="338"/>
    </location>
</feature>
<organism evidence="3 4">
    <name type="scientific">Chaetomium fimeti</name>
    <dbReference type="NCBI Taxonomy" id="1854472"/>
    <lineage>
        <taxon>Eukaryota</taxon>
        <taxon>Fungi</taxon>
        <taxon>Dikarya</taxon>
        <taxon>Ascomycota</taxon>
        <taxon>Pezizomycotina</taxon>
        <taxon>Sordariomycetes</taxon>
        <taxon>Sordariomycetidae</taxon>
        <taxon>Sordariales</taxon>
        <taxon>Chaetomiaceae</taxon>
        <taxon>Chaetomium</taxon>
    </lineage>
</organism>
<dbReference type="Proteomes" id="UP001278766">
    <property type="component" value="Unassembled WGS sequence"/>
</dbReference>
<name>A0AAE0H7K6_9PEZI</name>
<reference evidence="3" key="2">
    <citation type="submission" date="2023-06" db="EMBL/GenBank/DDBJ databases">
        <authorList>
            <consortium name="Lawrence Berkeley National Laboratory"/>
            <person name="Haridas S."/>
            <person name="Hensen N."/>
            <person name="Bonometti L."/>
            <person name="Westerberg I."/>
            <person name="Brannstrom I.O."/>
            <person name="Guillou S."/>
            <person name="Cros-Aarteil S."/>
            <person name="Calhoun S."/>
            <person name="Kuo A."/>
            <person name="Mondo S."/>
            <person name="Pangilinan J."/>
            <person name="Riley R."/>
            <person name="Labutti K."/>
            <person name="Andreopoulos B."/>
            <person name="Lipzen A."/>
            <person name="Chen C."/>
            <person name="Yanf M."/>
            <person name="Daum C."/>
            <person name="Ng V."/>
            <person name="Clum A."/>
            <person name="Steindorff A."/>
            <person name="Ohm R."/>
            <person name="Martin F."/>
            <person name="Silar P."/>
            <person name="Natvig D."/>
            <person name="Lalanne C."/>
            <person name="Gautier V."/>
            <person name="Ament-Velasquez S.L."/>
            <person name="Kruys A."/>
            <person name="Hutchinson M.I."/>
            <person name="Powell A.J."/>
            <person name="Barry K."/>
            <person name="Miller A.N."/>
            <person name="Grigoriev I.V."/>
            <person name="Debuchy R."/>
            <person name="Gladieux P."/>
            <person name="Thoren M.H."/>
            <person name="Johannesson H."/>
        </authorList>
    </citation>
    <scope>NUCLEOTIDE SEQUENCE</scope>
    <source>
        <strain evidence="3">CBS 168.71</strain>
    </source>
</reference>
<protein>
    <recommendedName>
        <fullName evidence="2">Complex 1 LYR protein domain-containing protein</fullName>
    </recommendedName>
</protein>
<feature type="compositionally biased region" description="Polar residues" evidence="1">
    <location>
        <begin position="363"/>
        <end position="385"/>
    </location>
</feature>
<evidence type="ECO:0000313" key="3">
    <source>
        <dbReference type="EMBL" id="KAK3291341.1"/>
    </source>
</evidence>
<evidence type="ECO:0000259" key="2">
    <source>
        <dbReference type="Pfam" id="PF05347"/>
    </source>
</evidence>
<dbReference type="EMBL" id="JAUEPN010000010">
    <property type="protein sequence ID" value="KAK3291341.1"/>
    <property type="molecule type" value="Genomic_DNA"/>
</dbReference>
<dbReference type="CDD" id="cd20273">
    <property type="entry name" value="Complex1_LYR_unchar"/>
    <property type="match status" value="1"/>
</dbReference>
<evidence type="ECO:0000313" key="4">
    <source>
        <dbReference type="Proteomes" id="UP001278766"/>
    </source>
</evidence>
<feature type="domain" description="Complex 1 LYR protein" evidence="2">
    <location>
        <begin position="17"/>
        <end position="81"/>
    </location>
</feature>
<sequence length="385" mass="42622">MPSLFVPARSSRHRIACFALYRSLLRQGLRVPLPDELSTASPLGPANPIQTLIRNAFHRNKRDTSPRLVVSALKNGYRYLTLLSRAADATSPEHASALTFLRENQARVVDVKAKAADAAAKRISTAPIADRTPLLKRVSADGEPPVYEPAAPPRPLEAFKTGVRKPPTLAAASGVPFLRFWKPQPRFLERVVRQKSQRRAKRIARILEMQGGEEMDSVVEEDQWEMLVAKMLAEEKGVKSGDAGPTREATYKQTLCDAVSYLADIAEKERVDLMARGEAMWKIVLTEQEMALQEEKDRLAREGMEGEEPQLRVWKRPVHKRVPRVDPTDKNEGVEKLKLSIRRVRVGKASPGPGSSEGARKQTGPTRQSTETGASTDTGPSTGVD</sequence>
<feature type="region of interest" description="Disordered" evidence="1">
    <location>
        <begin position="322"/>
        <end position="385"/>
    </location>
</feature>
<dbReference type="RefSeq" id="XP_062654855.1">
    <property type="nucleotide sequence ID" value="XM_062806924.1"/>
</dbReference>
<comment type="caution">
    <text evidence="3">The sequence shown here is derived from an EMBL/GenBank/DDBJ whole genome shotgun (WGS) entry which is preliminary data.</text>
</comment>
<dbReference type="InterPro" id="IPR046896">
    <property type="entry name" value="Cup1-like_N"/>
</dbReference>
<proteinExistence type="predicted"/>
<evidence type="ECO:0000256" key="1">
    <source>
        <dbReference type="SAM" id="MobiDB-lite"/>
    </source>
</evidence>